<dbReference type="EMBL" id="QURB01000002">
    <property type="protein sequence ID" value="RFC55289.1"/>
    <property type="molecule type" value="Genomic_DNA"/>
</dbReference>
<proteinExistence type="predicted"/>
<protein>
    <recommendedName>
        <fullName evidence="3">ATP-grasp fold RimK-type domain-containing protein</fullName>
    </recommendedName>
</protein>
<dbReference type="Gene3D" id="3.30.470.20">
    <property type="entry name" value="ATP-grasp fold, B domain"/>
    <property type="match status" value="1"/>
</dbReference>
<sequence>MVKKNDLNAKHDGEILQEPIDSIEQGYIYQILIDNSHEEDLVMDIRVPVVGEVLDFVYLKYRNISERFKNTTVDTKIKKTSEIFTDGEIKLLNAYCKQLKLEYGELDVLRDKHNNKIYIVDVNNTPYGPPANTSKQNSIFAIREISKCLKKYSPTNQAKQK</sequence>
<dbReference type="Proteomes" id="UP000257127">
    <property type="component" value="Unassembled WGS sequence"/>
</dbReference>
<evidence type="ECO:0008006" key="3">
    <source>
        <dbReference type="Google" id="ProtNLM"/>
    </source>
</evidence>
<keyword evidence="2" id="KW-1185">Reference proteome</keyword>
<reference evidence="1 2" key="1">
    <citation type="submission" date="2018-08" db="EMBL/GenBank/DDBJ databases">
        <title>The draft genome squence of Brumimicrobium sp. N62.</title>
        <authorList>
            <person name="Du Z.-J."/>
            <person name="Luo H.-R."/>
        </authorList>
    </citation>
    <scope>NUCLEOTIDE SEQUENCE [LARGE SCALE GENOMIC DNA]</scope>
    <source>
        <strain evidence="1 2">N62</strain>
    </source>
</reference>
<organism evidence="1 2">
    <name type="scientific">Brumimicrobium aurantiacum</name>
    <dbReference type="NCBI Taxonomy" id="1737063"/>
    <lineage>
        <taxon>Bacteria</taxon>
        <taxon>Pseudomonadati</taxon>
        <taxon>Bacteroidota</taxon>
        <taxon>Flavobacteriia</taxon>
        <taxon>Flavobacteriales</taxon>
        <taxon>Crocinitomicaceae</taxon>
        <taxon>Brumimicrobium</taxon>
    </lineage>
</organism>
<name>A0A3E1F0D4_9FLAO</name>
<evidence type="ECO:0000313" key="1">
    <source>
        <dbReference type="EMBL" id="RFC55289.1"/>
    </source>
</evidence>
<comment type="caution">
    <text evidence="1">The sequence shown here is derived from an EMBL/GenBank/DDBJ whole genome shotgun (WGS) entry which is preliminary data.</text>
</comment>
<accession>A0A3E1F0D4</accession>
<dbReference type="OrthoDB" id="8453666at2"/>
<gene>
    <name evidence="1" type="ORF">DXU93_05565</name>
</gene>
<dbReference type="RefSeq" id="WP_116880269.1">
    <property type="nucleotide sequence ID" value="NZ_QURB01000002.1"/>
</dbReference>
<evidence type="ECO:0000313" key="2">
    <source>
        <dbReference type="Proteomes" id="UP000257127"/>
    </source>
</evidence>
<dbReference type="AlphaFoldDB" id="A0A3E1F0D4"/>